<dbReference type="AlphaFoldDB" id="A0A4V3D4F3"/>
<dbReference type="Pfam" id="PF13510">
    <property type="entry name" value="Fer2_4"/>
    <property type="match status" value="1"/>
</dbReference>
<dbReference type="GO" id="GO:0051536">
    <property type="term" value="F:iron-sulfur cluster binding"/>
    <property type="evidence" value="ECO:0007669"/>
    <property type="project" value="InterPro"/>
</dbReference>
<reference evidence="2 3" key="1">
    <citation type="submission" date="2019-03" db="EMBL/GenBank/DDBJ databases">
        <title>Genomic Encyclopedia of Type Strains, Phase IV (KMG-IV): sequencing the most valuable type-strain genomes for metagenomic binning, comparative biology and taxonomic classification.</title>
        <authorList>
            <person name="Goeker M."/>
        </authorList>
    </citation>
    <scope>NUCLEOTIDE SEQUENCE [LARGE SCALE GENOMIC DNA]</scope>
    <source>
        <strain evidence="2 3">DSM 28697</strain>
    </source>
</reference>
<comment type="caution">
    <text evidence="2">The sequence shown here is derived from an EMBL/GenBank/DDBJ whole genome shotgun (WGS) entry which is preliminary data.</text>
</comment>
<sequence length="109" mass="12108">MNERRITSHPVLSVQSCRSIEYIFNDQQLSGQDGDTIASALMASGIRQLRSHEESGEARGIYCNIGHCFECRVTVNGVKDKRACLTLLTEHMHISSQTKLPTPFKKGGD</sequence>
<evidence type="ECO:0000256" key="1">
    <source>
        <dbReference type="ARBA" id="ARBA00023002"/>
    </source>
</evidence>
<dbReference type="Proteomes" id="UP000295632">
    <property type="component" value="Unassembled WGS sequence"/>
</dbReference>
<dbReference type="InterPro" id="IPR036010">
    <property type="entry name" value="2Fe-2S_ferredoxin-like_sf"/>
</dbReference>
<dbReference type="SUPFAM" id="SSF54292">
    <property type="entry name" value="2Fe-2S ferredoxin-like"/>
    <property type="match status" value="1"/>
</dbReference>
<keyword evidence="1" id="KW-0560">Oxidoreductase</keyword>
<dbReference type="GO" id="GO:0016491">
    <property type="term" value="F:oxidoreductase activity"/>
    <property type="evidence" value="ECO:0007669"/>
    <property type="project" value="UniProtKB-KW"/>
</dbReference>
<dbReference type="PROSITE" id="PS51257">
    <property type="entry name" value="PROKAR_LIPOPROTEIN"/>
    <property type="match status" value="1"/>
</dbReference>
<dbReference type="RefSeq" id="WP_133581923.1">
    <property type="nucleotide sequence ID" value="NZ_SNYJ01000021.1"/>
</dbReference>
<keyword evidence="3" id="KW-1185">Reference proteome</keyword>
<protein>
    <submittedName>
        <fullName evidence="2">Sarcosine oxidase subunit alpha</fullName>
    </submittedName>
</protein>
<organism evidence="2 3">
    <name type="scientific">Aureibacillus halotolerans</name>
    <dbReference type="NCBI Taxonomy" id="1508390"/>
    <lineage>
        <taxon>Bacteria</taxon>
        <taxon>Bacillati</taxon>
        <taxon>Bacillota</taxon>
        <taxon>Bacilli</taxon>
        <taxon>Bacillales</taxon>
        <taxon>Bacillaceae</taxon>
        <taxon>Aureibacillus</taxon>
    </lineage>
</organism>
<proteinExistence type="predicted"/>
<evidence type="ECO:0000313" key="2">
    <source>
        <dbReference type="EMBL" id="TDQ35448.1"/>
    </source>
</evidence>
<dbReference type="InterPro" id="IPR042204">
    <property type="entry name" value="2Fe-2S-bd_N"/>
</dbReference>
<dbReference type="OrthoDB" id="573392at2"/>
<accession>A0A4V3D4F3</accession>
<gene>
    <name evidence="2" type="ORF">EV213_12166</name>
</gene>
<dbReference type="Gene3D" id="3.10.20.440">
    <property type="entry name" value="2Fe-2S iron-sulphur cluster binding domain, sarcosine oxidase, alpha subunit, N-terminal domain"/>
    <property type="match status" value="1"/>
</dbReference>
<evidence type="ECO:0000313" key="3">
    <source>
        <dbReference type="Proteomes" id="UP000295632"/>
    </source>
</evidence>
<name>A0A4V3D4F3_9BACI</name>
<dbReference type="EMBL" id="SNYJ01000021">
    <property type="protein sequence ID" value="TDQ35448.1"/>
    <property type="molecule type" value="Genomic_DNA"/>
</dbReference>